<keyword evidence="2" id="KW-0812">Transmembrane</keyword>
<proteinExistence type="predicted"/>
<evidence type="ECO:0000313" key="4">
    <source>
        <dbReference type="Proteomes" id="UP000184498"/>
    </source>
</evidence>
<dbReference type="STRING" id="216903.SAMN05444371_0091"/>
<name>A0A1M6N0H1_9FLAO</name>
<evidence type="ECO:0000313" key="3">
    <source>
        <dbReference type="EMBL" id="SHJ89092.1"/>
    </source>
</evidence>
<evidence type="ECO:0000256" key="2">
    <source>
        <dbReference type="SAM" id="Phobius"/>
    </source>
</evidence>
<feature type="region of interest" description="Disordered" evidence="1">
    <location>
        <begin position="957"/>
        <end position="996"/>
    </location>
</feature>
<reference evidence="4" key="1">
    <citation type="submission" date="2016-11" db="EMBL/GenBank/DDBJ databases">
        <authorList>
            <person name="Varghese N."/>
            <person name="Submissions S."/>
        </authorList>
    </citation>
    <scope>NUCLEOTIDE SEQUENCE [LARGE SCALE GENOMIC DNA]</scope>
    <source>
        <strain evidence="4">DSM 18016</strain>
    </source>
</reference>
<keyword evidence="4" id="KW-1185">Reference proteome</keyword>
<feature type="transmembrane region" description="Helical" evidence="2">
    <location>
        <begin position="44"/>
        <end position="66"/>
    </location>
</feature>
<dbReference type="PANTHER" id="PTHR30441:SF8">
    <property type="entry name" value="DUF748 DOMAIN-CONTAINING PROTEIN"/>
    <property type="match status" value="1"/>
</dbReference>
<dbReference type="RefSeq" id="WP_245795772.1">
    <property type="nucleotide sequence ID" value="NZ_FRAM01000001.1"/>
</dbReference>
<organism evidence="3 4">
    <name type="scientific">Epilithonimonas mollis</name>
    <dbReference type="NCBI Taxonomy" id="216903"/>
    <lineage>
        <taxon>Bacteria</taxon>
        <taxon>Pseudomonadati</taxon>
        <taxon>Bacteroidota</taxon>
        <taxon>Flavobacteriia</taxon>
        <taxon>Flavobacteriales</taxon>
        <taxon>Weeksellaceae</taxon>
        <taxon>Chryseobacterium group</taxon>
        <taxon>Epilithonimonas</taxon>
    </lineage>
</organism>
<protein>
    <submittedName>
        <fullName evidence="3">AsmA protein</fullName>
    </submittedName>
</protein>
<keyword evidence="2" id="KW-1133">Transmembrane helix</keyword>
<dbReference type="Proteomes" id="UP000184498">
    <property type="component" value="Unassembled WGS sequence"/>
</dbReference>
<dbReference type="EMBL" id="FRAM01000001">
    <property type="protein sequence ID" value="SHJ89092.1"/>
    <property type="molecule type" value="Genomic_DNA"/>
</dbReference>
<dbReference type="InterPro" id="IPR052894">
    <property type="entry name" value="AsmA-related"/>
</dbReference>
<gene>
    <name evidence="3" type="ORF">SAMN05444371_0091</name>
</gene>
<dbReference type="PANTHER" id="PTHR30441">
    <property type="entry name" value="DUF748 DOMAIN-CONTAINING PROTEIN"/>
    <property type="match status" value="1"/>
</dbReference>
<sequence>MFLIINRSKATGKIITRTLLAQSLNYSVKSDTAMEKVKTTILKILKWAGIVIASILFLMFIIPILFPGTISQQVKIFANKHLAGELNYKKTHLTFFRHFPSLTVSVDDFVLKGSRPFEQDTLLAAREVAAGINLKNLIFDREIKIDEIYVNDATANVFVNSKGEANYNVYVSKPSEKPKDTTKAGASIKLDLIKLKNWNIKYNDHAANILVKAKGLNYTGKGGLSEDIFDLETDLDIDQLDFALNRIWYAQQKTLHADLITRINTNALTFVLRKNELRINELPLKFTGFVSILKDGYHLNINAASEKTTIRDMISVLPPQYLEWAKDTKIEGNSDLFFSLKGRFSEPKNLKPNLSAKLKVNNGFVSNSGAPVPMNNLNMDLSVDLPSLDTEKLLLDLKTLSFDLGKNNQFRAKVRTQGQNEMKVNANIKGAVDLATLDAALGLKDIELKGLMNTDIQSNGIFSLDKKLFPKTDGYFNLKNGWLKTKYYPNPILDINILAKIHNTDGTFKSLGVKLDPFKFDFEGNPVFVNADLQDFEDLLYKVRAKGVLNVGRIYKVFRKEGMDISGLIMADLSLNGRQSYATTGQYAKLDNRGNLILKNIKATTEFLPKSFYIKEGNFKFENEKMWFQKFYGNYGKSDYTLNGYLLNTINYFIERKGTLHGKFVLRSNYILVDEFMALKEGDNRDKSLAVEYAKEEHPKSSGVVIVPKNLDVALEAHAKKVNFKGLVLNNLASTASVNTGQVYLKNTTFDIIGSRMQIDARYQDESPVTANYDVALKVDNFNVQRAYKEIDMVREMATAAKNVKGIVSLDYKLKGDFDNNMKPIYPSLEGGGNVNLKDVEVKNLKMLSAVGDNIGANAFDNPDMKGVDIKTSINNNLIHVEPFTFKVSVLRPTISGTTSFNGLLDFRVRVGLPPGGWIGFPIVVTGTHEKPKIKIFSKTGQGIIEALYNTKSNKVIREEKRAEKKSRVQQREDQRAQEKKAENAEKQVDKDLKKK</sequence>
<dbReference type="AlphaFoldDB" id="A0A1M6N0H1"/>
<keyword evidence="2" id="KW-0472">Membrane</keyword>
<evidence type="ECO:0000256" key="1">
    <source>
        <dbReference type="SAM" id="MobiDB-lite"/>
    </source>
</evidence>
<dbReference type="GO" id="GO:0090313">
    <property type="term" value="P:regulation of protein targeting to membrane"/>
    <property type="evidence" value="ECO:0007669"/>
    <property type="project" value="TreeGrafter"/>
</dbReference>
<accession>A0A1M6N0H1</accession>
<dbReference type="GO" id="GO:0005886">
    <property type="term" value="C:plasma membrane"/>
    <property type="evidence" value="ECO:0007669"/>
    <property type="project" value="TreeGrafter"/>
</dbReference>